<evidence type="ECO:0000313" key="1">
    <source>
        <dbReference type="EMBL" id="EMS66606.1"/>
    </source>
</evidence>
<sequence length="164" mass="17205">MEIGRRGLCNSGDTALKLFGSTVSVEMEQRGAAGSRDDAAVKPRRSCNEASPDASVLRWSSTVGIDARCIAAPATSRPLHLTSGSRCIAALAASQPLQCNSDGVDERCIAALVASMPAASQLQWSLHYSSGVVDARFITAPTVELIEKLVMGGNDKEIKEVASD</sequence>
<dbReference type="OMA" id="GIDARCI"/>
<reference evidence="1" key="1">
    <citation type="journal article" date="2013" name="Nature">
        <title>Draft genome of the wheat A-genome progenitor Triticum urartu.</title>
        <authorList>
            <person name="Ling H.Q."/>
            <person name="Zhao S."/>
            <person name="Liu D."/>
            <person name="Wang J."/>
            <person name="Sun H."/>
            <person name="Zhang C."/>
            <person name="Fan H."/>
            <person name="Li D."/>
            <person name="Dong L."/>
            <person name="Tao Y."/>
            <person name="Gao C."/>
            <person name="Wu H."/>
            <person name="Li Y."/>
            <person name="Cui Y."/>
            <person name="Guo X."/>
            <person name="Zheng S."/>
            <person name="Wang B."/>
            <person name="Yu K."/>
            <person name="Liang Q."/>
            <person name="Yang W."/>
            <person name="Lou X."/>
            <person name="Chen J."/>
            <person name="Feng M."/>
            <person name="Jian J."/>
            <person name="Zhang X."/>
            <person name="Luo G."/>
            <person name="Jiang Y."/>
            <person name="Liu J."/>
            <person name="Wang Z."/>
            <person name="Sha Y."/>
            <person name="Zhang B."/>
            <person name="Wu H."/>
            <person name="Tang D."/>
            <person name="Shen Q."/>
            <person name="Xue P."/>
            <person name="Zou S."/>
            <person name="Wang X."/>
            <person name="Liu X."/>
            <person name="Wang F."/>
            <person name="Yang Y."/>
            <person name="An X."/>
            <person name="Dong Z."/>
            <person name="Zhang K."/>
            <person name="Zhang X."/>
            <person name="Luo M.C."/>
            <person name="Dvorak J."/>
            <person name="Tong Y."/>
            <person name="Wang J."/>
            <person name="Yang H."/>
            <person name="Li Z."/>
            <person name="Wang D."/>
            <person name="Zhang A."/>
            <person name="Wang J."/>
        </authorList>
    </citation>
    <scope>NUCLEOTIDE SEQUENCE</scope>
</reference>
<organism evidence="1">
    <name type="scientific">Triticum urartu</name>
    <name type="common">Red wild einkorn</name>
    <name type="synonym">Crithodium urartu</name>
    <dbReference type="NCBI Taxonomy" id="4572"/>
    <lineage>
        <taxon>Eukaryota</taxon>
        <taxon>Viridiplantae</taxon>
        <taxon>Streptophyta</taxon>
        <taxon>Embryophyta</taxon>
        <taxon>Tracheophyta</taxon>
        <taxon>Spermatophyta</taxon>
        <taxon>Magnoliopsida</taxon>
        <taxon>Liliopsida</taxon>
        <taxon>Poales</taxon>
        <taxon>Poaceae</taxon>
        <taxon>BOP clade</taxon>
        <taxon>Pooideae</taxon>
        <taxon>Triticodae</taxon>
        <taxon>Triticeae</taxon>
        <taxon>Triticinae</taxon>
        <taxon>Triticum</taxon>
    </lineage>
</organism>
<dbReference type="AlphaFoldDB" id="M8A3R0"/>
<name>M8A3R0_TRIUA</name>
<gene>
    <name evidence="1" type="ORF">TRIUR3_30874</name>
</gene>
<accession>M8A3R0</accession>
<protein>
    <submittedName>
        <fullName evidence="1">Uncharacterized protein</fullName>
    </submittedName>
</protein>
<dbReference type="EMBL" id="KD030292">
    <property type="protein sequence ID" value="EMS66606.1"/>
    <property type="molecule type" value="Genomic_DNA"/>
</dbReference>
<proteinExistence type="predicted"/>